<evidence type="ECO:0000256" key="3">
    <source>
        <dbReference type="ARBA" id="ARBA00022741"/>
    </source>
</evidence>
<sequence length="238" mass="25179">MTGHPGALLQVDDLHVAYGRVEAVTGVNLSVEAGQIVSVIGANGAGKSTLLAALIGALPSRGVIRYAGRDVRQMPLEDRVAAGMTLVPERRELFGSMTVEDNLQLGAYTQRAGMQSGLADVFRRFPRLLERRKQLAGTLSGGEQQMLAIGRALMARPKLLLLDEPSLGLAPLIVRDILHIVAELRDSGVTVLLVEQNARAALAISDYGYVLEGGHVKLEGPAARLADDPAVVASYLGG</sequence>
<name>Q9RYP9_DEIRA</name>
<keyword evidence="2" id="KW-0813">Transport</keyword>
<dbReference type="GO" id="GO:0015807">
    <property type="term" value="P:L-amino acid transport"/>
    <property type="evidence" value="ECO:0000318"/>
    <property type="project" value="GO_Central"/>
</dbReference>
<dbReference type="PANTHER" id="PTHR43820">
    <property type="entry name" value="HIGH-AFFINITY BRANCHED-CHAIN AMINO ACID TRANSPORT ATP-BINDING PROTEIN LIVF"/>
    <property type="match status" value="1"/>
</dbReference>
<feature type="domain" description="ABC transporter" evidence="6">
    <location>
        <begin position="9"/>
        <end position="238"/>
    </location>
</feature>
<accession>Q9RYP9</accession>
<dbReference type="CDD" id="cd03224">
    <property type="entry name" value="ABC_TM1139_LivF_branched"/>
    <property type="match status" value="1"/>
</dbReference>
<dbReference type="RefSeq" id="WP_010889519.1">
    <property type="nucleotide sequence ID" value="NC_001264.1"/>
</dbReference>
<evidence type="ECO:0000256" key="4">
    <source>
        <dbReference type="ARBA" id="ARBA00022840"/>
    </source>
</evidence>
<keyword evidence="3" id="KW-0547">Nucleotide-binding</keyword>
<dbReference type="InterPro" id="IPR027417">
    <property type="entry name" value="P-loop_NTPase"/>
</dbReference>
<dbReference type="InterPro" id="IPR003439">
    <property type="entry name" value="ABC_transporter-like_ATP-bd"/>
</dbReference>
<dbReference type="GeneID" id="69519152"/>
<dbReference type="KEGG" id="dra:DR_A0260"/>
<dbReference type="HOGENOM" id="CLU_000604_1_2_0"/>
<organism evidence="7 8">
    <name type="scientific">Deinococcus radiodurans (strain ATCC 13939 / DSM 20539 / JCM 16871 / CCUG 27074 / LMG 4051 / NBRC 15346 / NCIMB 9279 / VKM B-1422 / R1)</name>
    <dbReference type="NCBI Taxonomy" id="243230"/>
    <lineage>
        <taxon>Bacteria</taxon>
        <taxon>Thermotogati</taxon>
        <taxon>Deinococcota</taxon>
        <taxon>Deinococci</taxon>
        <taxon>Deinococcales</taxon>
        <taxon>Deinococcaceae</taxon>
        <taxon>Deinococcus</taxon>
    </lineage>
</organism>
<protein>
    <submittedName>
        <fullName evidence="7">Branched-chain amino acid ABC transporter, ATP-binding protein</fullName>
    </submittedName>
</protein>
<reference evidence="7 8" key="1">
    <citation type="journal article" date="1999" name="Science">
        <title>Genome sequence of the radioresistant bacterium Deinococcus radiodurans R1.</title>
        <authorList>
            <person name="White O."/>
            <person name="Eisen J.A."/>
            <person name="Heidelberg J.F."/>
            <person name="Hickey E.K."/>
            <person name="Peterson J.D."/>
            <person name="Dodson R.J."/>
            <person name="Haft D.H."/>
            <person name="Gwinn M.L."/>
            <person name="Nelson W.C."/>
            <person name="Richardson D.L."/>
            <person name="Moffat K.S."/>
            <person name="Qin H."/>
            <person name="Jiang L."/>
            <person name="Pamphile W."/>
            <person name="Crosby M."/>
            <person name="Shen M."/>
            <person name="Vamathevan J.J."/>
            <person name="Lam P."/>
            <person name="McDonald L."/>
            <person name="Utterback T."/>
            <person name="Zalewski C."/>
            <person name="Makarova K.S."/>
            <person name="Aravind L."/>
            <person name="Daly M.J."/>
            <person name="Minton K.W."/>
            <person name="Fleischmann R.D."/>
            <person name="Ketchum K.A."/>
            <person name="Nelson K.E."/>
            <person name="Salzberg S."/>
            <person name="Smith H.O."/>
            <person name="Venter J.C."/>
            <person name="Fraser C.M."/>
        </authorList>
    </citation>
    <scope>NUCLEOTIDE SEQUENCE [LARGE SCALE GENOMIC DNA]</scope>
    <source>
        <strain evidence="8">ATCC 13939 / DSM 20539 / JCM 16871 / LMG 4051 / NBRC 15346 / NCIMB 9279 / R1 / VKM B-1422</strain>
    </source>
</reference>
<proteinExistence type="inferred from homology"/>
<dbReference type="Pfam" id="PF00005">
    <property type="entry name" value="ABC_tran"/>
    <property type="match status" value="1"/>
</dbReference>
<gene>
    <name evidence="7" type="ordered locus">DR_A0260</name>
</gene>
<dbReference type="InterPro" id="IPR052156">
    <property type="entry name" value="BCAA_Transport_ATP-bd_LivF"/>
</dbReference>
<dbReference type="GO" id="GO:0005524">
    <property type="term" value="F:ATP binding"/>
    <property type="evidence" value="ECO:0007669"/>
    <property type="project" value="UniProtKB-KW"/>
</dbReference>
<evidence type="ECO:0000256" key="2">
    <source>
        <dbReference type="ARBA" id="ARBA00022448"/>
    </source>
</evidence>
<evidence type="ECO:0000259" key="6">
    <source>
        <dbReference type="PROSITE" id="PS50893"/>
    </source>
</evidence>
<dbReference type="Proteomes" id="UP000002524">
    <property type="component" value="Chromosome 2"/>
</dbReference>
<dbReference type="PANTHER" id="PTHR43820:SF6">
    <property type="entry name" value="ABC TRANSPORTER ATP-BINDING PROTEIN"/>
    <property type="match status" value="1"/>
</dbReference>
<dbReference type="SMART" id="SM00382">
    <property type="entry name" value="AAA"/>
    <property type="match status" value="1"/>
</dbReference>
<evidence type="ECO:0000313" key="8">
    <source>
        <dbReference type="Proteomes" id="UP000002524"/>
    </source>
</evidence>
<comment type="similarity">
    <text evidence="1">Belongs to the ABC transporter superfamily.</text>
</comment>
<evidence type="ECO:0000256" key="5">
    <source>
        <dbReference type="ARBA" id="ARBA00022970"/>
    </source>
</evidence>
<dbReference type="PATRIC" id="fig|243230.17.peg.3149"/>
<dbReference type="GO" id="GO:0015803">
    <property type="term" value="P:branched-chain amino acid transport"/>
    <property type="evidence" value="ECO:0007669"/>
    <property type="project" value="GOC"/>
</dbReference>
<keyword evidence="8" id="KW-1185">Reference proteome</keyword>
<dbReference type="GO" id="GO:0016887">
    <property type="term" value="F:ATP hydrolysis activity"/>
    <property type="evidence" value="ECO:0007669"/>
    <property type="project" value="InterPro"/>
</dbReference>
<keyword evidence="4 7" id="KW-0067">ATP-binding</keyword>
<dbReference type="OrthoDB" id="9776369at2"/>
<dbReference type="SUPFAM" id="SSF52540">
    <property type="entry name" value="P-loop containing nucleoside triphosphate hydrolases"/>
    <property type="match status" value="1"/>
</dbReference>
<dbReference type="STRING" id="243230.DR_A0260"/>
<dbReference type="AlphaFoldDB" id="Q9RYP9"/>
<dbReference type="PROSITE" id="PS00211">
    <property type="entry name" value="ABC_TRANSPORTER_1"/>
    <property type="match status" value="1"/>
</dbReference>
<dbReference type="InterPro" id="IPR017871">
    <property type="entry name" value="ABC_transporter-like_CS"/>
</dbReference>
<evidence type="ECO:0000313" key="7">
    <source>
        <dbReference type="EMBL" id="AAF12381.1"/>
    </source>
</evidence>
<dbReference type="PIR" id="D75579">
    <property type="entry name" value="D75579"/>
</dbReference>
<dbReference type="PaxDb" id="243230-DR_A0260"/>
<dbReference type="eggNOG" id="COG0410">
    <property type="taxonomic scope" value="Bacteria"/>
</dbReference>
<keyword evidence="5" id="KW-0029">Amino-acid transport</keyword>
<dbReference type="PROSITE" id="PS50893">
    <property type="entry name" value="ABC_TRANSPORTER_2"/>
    <property type="match status" value="1"/>
</dbReference>
<dbReference type="InParanoid" id="Q9RYP9"/>
<dbReference type="EMBL" id="AE001825">
    <property type="protein sequence ID" value="AAF12381.1"/>
    <property type="molecule type" value="Genomic_DNA"/>
</dbReference>
<dbReference type="EnsemblBacteria" id="AAF12381">
    <property type="protein sequence ID" value="AAF12381"/>
    <property type="gene ID" value="DR_A0260"/>
</dbReference>
<evidence type="ECO:0000256" key="1">
    <source>
        <dbReference type="ARBA" id="ARBA00005417"/>
    </source>
</evidence>
<dbReference type="Gene3D" id="3.40.50.300">
    <property type="entry name" value="P-loop containing nucleotide triphosphate hydrolases"/>
    <property type="match status" value="1"/>
</dbReference>
<dbReference type="InterPro" id="IPR003593">
    <property type="entry name" value="AAA+_ATPase"/>
</dbReference>